<dbReference type="OrthoDB" id="9985398at2"/>
<protein>
    <submittedName>
        <fullName evidence="2">Uncharacterized protein</fullName>
    </submittedName>
</protein>
<reference evidence="2 3" key="1">
    <citation type="submission" date="2016-10" db="EMBL/GenBank/DDBJ databases">
        <authorList>
            <person name="de Groot N.N."/>
        </authorList>
    </citation>
    <scope>NUCLEOTIDE SEQUENCE [LARGE SCALE GENOMIC DNA]</scope>
    <source>
        <strain evidence="2 3">CGMCC 4.5739</strain>
    </source>
</reference>
<sequence length="267" mass="28083">MSRDSGSTFGGFVLAVLIGAGAGALLYYVLDEEARTAAEYGAGVFGIVLLTYLITSRLTGTRPAPGTGGRITELPRRPETFALTETEQWLGRARNAAQRLQAHRESAAADGTLGAALADAASHARTASEQLTRRVAAVTVIDAATSGGEDSRELRGEQMRLEREAAALPEGGAVRRAKEASARAVGERAASRERMEELRTVLVATVETLTLRLEAAAEHGGMLLSLRAADDAAATALDLTPLTTELEAVQAGLEELEALTQRLLTDS</sequence>
<name>A0A1I1EDS6_9ACTN</name>
<keyword evidence="1" id="KW-0472">Membrane</keyword>
<organism evidence="2 3">
    <name type="scientific">Streptomyces aidingensis</name>
    <dbReference type="NCBI Taxonomy" id="910347"/>
    <lineage>
        <taxon>Bacteria</taxon>
        <taxon>Bacillati</taxon>
        <taxon>Actinomycetota</taxon>
        <taxon>Actinomycetes</taxon>
        <taxon>Kitasatosporales</taxon>
        <taxon>Streptomycetaceae</taxon>
        <taxon>Streptomyces</taxon>
    </lineage>
</organism>
<feature type="transmembrane region" description="Helical" evidence="1">
    <location>
        <begin position="36"/>
        <end position="54"/>
    </location>
</feature>
<feature type="transmembrane region" description="Helical" evidence="1">
    <location>
        <begin position="12"/>
        <end position="30"/>
    </location>
</feature>
<proteinExistence type="predicted"/>
<accession>A0A1I1EDS6</accession>
<dbReference type="Proteomes" id="UP000199207">
    <property type="component" value="Unassembled WGS sequence"/>
</dbReference>
<keyword evidence="1" id="KW-1133">Transmembrane helix</keyword>
<gene>
    <name evidence="2" type="ORF">SAMN05421773_101264</name>
</gene>
<evidence type="ECO:0000313" key="2">
    <source>
        <dbReference type="EMBL" id="SFB85289.1"/>
    </source>
</evidence>
<evidence type="ECO:0000313" key="3">
    <source>
        <dbReference type="Proteomes" id="UP000199207"/>
    </source>
</evidence>
<dbReference type="EMBL" id="FOLM01000001">
    <property type="protein sequence ID" value="SFB85289.1"/>
    <property type="molecule type" value="Genomic_DNA"/>
</dbReference>
<dbReference type="AlphaFoldDB" id="A0A1I1EDS6"/>
<keyword evidence="3" id="KW-1185">Reference proteome</keyword>
<dbReference type="RefSeq" id="WP_093836713.1">
    <property type="nucleotide sequence ID" value="NZ_FOLM01000001.1"/>
</dbReference>
<dbReference type="STRING" id="910347.SAMN05421773_101264"/>
<keyword evidence="1" id="KW-0812">Transmembrane</keyword>
<evidence type="ECO:0000256" key="1">
    <source>
        <dbReference type="SAM" id="Phobius"/>
    </source>
</evidence>